<feature type="region of interest" description="Disordered" evidence="1">
    <location>
        <begin position="1"/>
        <end position="27"/>
    </location>
</feature>
<dbReference type="Proteomes" id="UP000056968">
    <property type="component" value="Chromosome"/>
</dbReference>
<keyword evidence="3" id="KW-1185">Reference proteome</keyword>
<evidence type="ECO:0000313" key="3">
    <source>
        <dbReference type="Proteomes" id="UP000056968"/>
    </source>
</evidence>
<dbReference type="KEGG" id="sbd:ATN00_08910"/>
<gene>
    <name evidence="2" type="ORF">ATN00_08910</name>
</gene>
<dbReference type="AlphaFoldDB" id="A0A0S3EYG5"/>
<dbReference type="RefSeq" id="WP_062064047.1">
    <property type="nucleotide sequence ID" value="NZ_CP013264.1"/>
</dbReference>
<evidence type="ECO:0000313" key="2">
    <source>
        <dbReference type="EMBL" id="ALR20412.1"/>
    </source>
</evidence>
<dbReference type="STRING" id="1332080.ATN00_08910"/>
<organism evidence="2 3">
    <name type="scientific">Sphingobium baderi</name>
    <dbReference type="NCBI Taxonomy" id="1332080"/>
    <lineage>
        <taxon>Bacteria</taxon>
        <taxon>Pseudomonadati</taxon>
        <taxon>Pseudomonadota</taxon>
        <taxon>Alphaproteobacteria</taxon>
        <taxon>Sphingomonadales</taxon>
        <taxon>Sphingomonadaceae</taxon>
        <taxon>Sphingobium</taxon>
    </lineage>
</organism>
<reference evidence="2 3" key="1">
    <citation type="submission" date="2015-11" db="EMBL/GenBank/DDBJ databases">
        <title>A Two-component Flavoprotein Monooxygenase System MeaXY Responsible for para-Hydroxylation of 2-Methyl-6-ethylaniline and 2,6-Diethylaniline in Sphingobium baderi DE-13.</title>
        <authorList>
            <person name="Cheng M."/>
            <person name="Meng Q."/>
            <person name="Yang Y."/>
            <person name="Chu C."/>
            <person name="Yan X."/>
            <person name="He J."/>
            <person name="Li S."/>
        </authorList>
    </citation>
    <scope>NUCLEOTIDE SEQUENCE [LARGE SCALE GENOMIC DNA]</scope>
    <source>
        <strain evidence="2 3">DE-13</strain>
    </source>
</reference>
<dbReference type="EMBL" id="CP013264">
    <property type="protein sequence ID" value="ALR20412.1"/>
    <property type="molecule type" value="Genomic_DNA"/>
</dbReference>
<accession>A0A0S3EYG5</accession>
<evidence type="ECO:0000256" key="1">
    <source>
        <dbReference type="SAM" id="MobiDB-lite"/>
    </source>
</evidence>
<name>A0A0S3EYG5_9SPHN</name>
<sequence length="98" mass="10846">MDRGDGLSRMLETSAKHKALPPLGRALDMRDSHPAAEIDDRLLCSGVSTPHSRPIESRTVLAKDGSEGKLLFPQRADQADCIDERSHLDPQELALFRQ</sequence>
<protein>
    <submittedName>
        <fullName evidence="2">Uncharacterized protein</fullName>
    </submittedName>
</protein>
<proteinExistence type="predicted"/>